<proteinExistence type="predicted"/>
<dbReference type="PANTHER" id="PTHR36115:SF9">
    <property type="entry name" value="LMO1584 PROTEIN"/>
    <property type="match status" value="1"/>
</dbReference>
<dbReference type="InterPro" id="IPR010432">
    <property type="entry name" value="RDD"/>
</dbReference>
<comment type="subcellular location">
    <subcellularLocation>
        <location evidence="1">Cell membrane</location>
        <topology evidence="1">Multi-pass membrane protein</topology>
    </subcellularLocation>
</comment>
<dbReference type="PANTHER" id="PTHR36115">
    <property type="entry name" value="PROLINE-RICH ANTIGEN HOMOLOG-RELATED"/>
    <property type="match status" value="1"/>
</dbReference>
<dbReference type="GO" id="GO:0005886">
    <property type="term" value="C:plasma membrane"/>
    <property type="evidence" value="ECO:0007669"/>
    <property type="project" value="UniProtKB-SubCell"/>
</dbReference>
<evidence type="ECO:0000256" key="6">
    <source>
        <dbReference type="SAM" id="Phobius"/>
    </source>
</evidence>
<comment type="caution">
    <text evidence="8">The sequence shown here is derived from an EMBL/GenBank/DDBJ whole genome shotgun (WGS) entry which is preliminary data.</text>
</comment>
<accession>A0A6V7RGP1</accession>
<gene>
    <name evidence="8" type="ORF">JEODO184_01034</name>
</gene>
<reference evidence="8 9" key="1">
    <citation type="submission" date="2020-07" db="EMBL/GenBank/DDBJ databases">
        <authorList>
            <person name="Criscuolo A."/>
        </authorList>
    </citation>
    <scope>NUCLEOTIDE SEQUENCE [LARGE SCALE GENOMIC DNA]</scope>
    <source>
        <strain evidence="8">CIP111649</strain>
    </source>
</reference>
<name>A0A6V7RGP1_9STAP</name>
<evidence type="ECO:0000256" key="3">
    <source>
        <dbReference type="ARBA" id="ARBA00022692"/>
    </source>
</evidence>
<dbReference type="EMBL" id="CAJEWD010000007">
    <property type="protein sequence ID" value="CAD2076756.1"/>
    <property type="molecule type" value="Genomic_DNA"/>
</dbReference>
<dbReference type="RefSeq" id="WP_185125566.1">
    <property type="nucleotide sequence ID" value="NZ_CAJEWD010000007.1"/>
</dbReference>
<feature type="transmembrane region" description="Helical" evidence="6">
    <location>
        <begin position="66"/>
        <end position="88"/>
    </location>
</feature>
<evidence type="ECO:0000313" key="9">
    <source>
        <dbReference type="Proteomes" id="UP000589351"/>
    </source>
</evidence>
<evidence type="ECO:0000256" key="1">
    <source>
        <dbReference type="ARBA" id="ARBA00004651"/>
    </source>
</evidence>
<evidence type="ECO:0000313" key="8">
    <source>
        <dbReference type="EMBL" id="CAD2076756.1"/>
    </source>
</evidence>
<keyword evidence="3 6" id="KW-0812">Transmembrane</keyword>
<dbReference type="AlphaFoldDB" id="A0A6V7RGP1"/>
<keyword evidence="5 6" id="KW-0472">Membrane</keyword>
<feature type="domain" description="RDD" evidence="7">
    <location>
        <begin position="23"/>
        <end position="150"/>
    </location>
</feature>
<evidence type="ECO:0000259" key="7">
    <source>
        <dbReference type="Pfam" id="PF06271"/>
    </source>
</evidence>
<sequence>MNEQVSISQDTDYIKQLDNMTHAGFFPRLISYIIDVLVLWGLNQLIIVPILSIFDLRNVYFGIEALSLANIGTVLLYYIYFTLMTYFFKQTLGKMVLGISVESKDGSKLSFSQTFYRETIGRIISNFLLYLPYLAVLFTDAKIGLHDFIGDSHVVLNKYKDNAEVIKRELPEVSKVQLSTVSETNHREERNF</sequence>
<protein>
    <submittedName>
        <fullName evidence="8">RDD family protein</fullName>
    </submittedName>
</protein>
<dbReference type="Pfam" id="PF06271">
    <property type="entry name" value="RDD"/>
    <property type="match status" value="1"/>
</dbReference>
<evidence type="ECO:0000256" key="5">
    <source>
        <dbReference type="ARBA" id="ARBA00023136"/>
    </source>
</evidence>
<keyword evidence="9" id="KW-1185">Reference proteome</keyword>
<keyword evidence="4 6" id="KW-1133">Transmembrane helix</keyword>
<dbReference type="InterPro" id="IPR051791">
    <property type="entry name" value="Pra-immunoreactive"/>
</dbReference>
<feature type="transmembrane region" description="Helical" evidence="6">
    <location>
        <begin position="29"/>
        <end position="54"/>
    </location>
</feature>
<dbReference type="Proteomes" id="UP000589351">
    <property type="component" value="Unassembled WGS sequence"/>
</dbReference>
<evidence type="ECO:0000256" key="4">
    <source>
        <dbReference type="ARBA" id="ARBA00022989"/>
    </source>
</evidence>
<evidence type="ECO:0000256" key="2">
    <source>
        <dbReference type="ARBA" id="ARBA00022475"/>
    </source>
</evidence>
<organism evidence="8 9">
    <name type="scientific">Jeotgalicoccus meleagridis</name>
    <dbReference type="NCBI Taxonomy" id="2759181"/>
    <lineage>
        <taxon>Bacteria</taxon>
        <taxon>Bacillati</taxon>
        <taxon>Bacillota</taxon>
        <taxon>Bacilli</taxon>
        <taxon>Bacillales</taxon>
        <taxon>Staphylococcaceae</taxon>
        <taxon>Jeotgalicoccus</taxon>
    </lineage>
</organism>
<keyword evidence="2" id="KW-1003">Cell membrane</keyword>